<reference evidence="5" key="1">
    <citation type="journal article" date="2021" name="Proc. Natl. Acad. Sci. U.S.A.">
        <title>A Catalog of Tens of Thousands of Viruses from Human Metagenomes Reveals Hidden Associations with Chronic Diseases.</title>
        <authorList>
            <person name="Tisza M.J."/>
            <person name="Buck C.B."/>
        </authorList>
    </citation>
    <scope>NUCLEOTIDE SEQUENCE</scope>
    <source>
        <strain evidence="5">Ct25F5</strain>
    </source>
</reference>
<evidence type="ECO:0000256" key="2">
    <source>
        <dbReference type="ARBA" id="ARBA00023004"/>
    </source>
</evidence>
<dbReference type="PANTHER" id="PTHR43432">
    <property type="entry name" value="SLR0285 PROTEIN"/>
    <property type="match status" value="1"/>
</dbReference>
<dbReference type="InterPro" id="IPR007197">
    <property type="entry name" value="rSAM"/>
</dbReference>
<organism evidence="5">
    <name type="scientific">Myoviridae sp. ct25F5</name>
    <dbReference type="NCBI Taxonomy" id="2826604"/>
    <lineage>
        <taxon>Viruses</taxon>
        <taxon>Duplodnaviria</taxon>
        <taxon>Heunggongvirae</taxon>
        <taxon>Uroviricota</taxon>
        <taxon>Caudoviricetes</taxon>
    </lineage>
</organism>
<dbReference type="Gene3D" id="3.80.30.30">
    <property type="match status" value="1"/>
</dbReference>
<protein>
    <submittedName>
        <fullName evidence="5">DNA repair photolyase</fullName>
    </submittedName>
</protein>
<evidence type="ECO:0000256" key="3">
    <source>
        <dbReference type="ARBA" id="ARBA00023014"/>
    </source>
</evidence>
<keyword evidence="3" id="KW-0411">Iron-sulfur</keyword>
<dbReference type="GO" id="GO:0051536">
    <property type="term" value="F:iron-sulfur cluster binding"/>
    <property type="evidence" value="ECO:0007669"/>
    <property type="project" value="UniProtKB-KW"/>
</dbReference>
<dbReference type="CDD" id="cd01335">
    <property type="entry name" value="Radical_SAM"/>
    <property type="match status" value="1"/>
</dbReference>
<dbReference type="EMBL" id="BK014731">
    <property type="protein sequence ID" value="DAD73165.1"/>
    <property type="molecule type" value="Genomic_DNA"/>
</dbReference>
<dbReference type="PANTHER" id="PTHR43432:SF3">
    <property type="entry name" value="SLR0285 PROTEIN"/>
    <property type="match status" value="1"/>
</dbReference>
<dbReference type="GO" id="GO:0003824">
    <property type="term" value="F:catalytic activity"/>
    <property type="evidence" value="ECO:0007669"/>
    <property type="project" value="InterPro"/>
</dbReference>
<name>A0A8S5LSZ8_9CAUD</name>
<accession>A0A8S5LSZ8</accession>
<feature type="domain" description="Radical SAM core" evidence="4">
    <location>
        <begin position="22"/>
        <end position="192"/>
    </location>
</feature>
<evidence type="ECO:0000313" key="5">
    <source>
        <dbReference type="EMBL" id="DAD73165.1"/>
    </source>
</evidence>
<dbReference type="SFLD" id="SFLDS00029">
    <property type="entry name" value="Radical_SAM"/>
    <property type="match status" value="1"/>
</dbReference>
<dbReference type="Pfam" id="PF04055">
    <property type="entry name" value="Radical_SAM"/>
    <property type="match status" value="1"/>
</dbReference>
<evidence type="ECO:0000256" key="1">
    <source>
        <dbReference type="ARBA" id="ARBA00022723"/>
    </source>
</evidence>
<evidence type="ECO:0000259" key="4">
    <source>
        <dbReference type="Pfam" id="PF04055"/>
    </source>
</evidence>
<proteinExistence type="predicted"/>
<keyword evidence="2" id="KW-0408">Iron</keyword>
<dbReference type="SFLD" id="SFLDG01084">
    <property type="entry name" value="Uncharacterised_Radical_SAM_Su"/>
    <property type="match status" value="1"/>
</dbReference>
<dbReference type="InterPro" id="IPR040086">
    <property type="entry name" value="MJ0683-like"/>
</dbReference>
<dbReference type="GO" id="GO:0046872">
    <property type="term" value="F:metal ion binding"/>
    <property type="evidence" value="ECO:0007669"/>
    <property type="project" value="UniProtKB-KW"/>
</dbReference>
<keyword evidence="1" id="KW-0479">Metal-binding</keyword>
<sequence>METIKRKTMLYRTGVEYGDYTMNHVQGCAHGCLYPCYAYMLSKRFGKVKSQDEWCAPKLVENTLELLDAEIPKLKKRIRSVQLCFTTDPFMVGYPEVGAMSVAAIQRLNAAGIKCTVLTKGILPSELLHLSRTNEYGITLVSLDEHFREEYEPHTAPLLERLAALRNLHNAGCRTWVSIEPYPTPNLMQQELDPLLEAVSFVDKIIFGKMNYNKNVTAYPGHQAFYNACVDKVVEFCQRNNIDYHIKERTYCKNVE</sequence>